<accession>A0A560KFS8</accession>
<dbReference type="OrthoDB" id="9795789at2"/>
<name>A0A560KFS8_9BRAD</name>
<reference evidence="1 2" key="1">
    <citation type="submission" date="2019-06" db="EMBL/GenBank/DDBJ databases">
        <title>Genomic Encyclopedia of Type Strains, Phase IV (KMG-V): Genome sequencing to study the core and pangenomes of soil and plant-associated prokaryotes.</title>
        <authorList>
            <person name="Whitman W."/>
        </authorList>
    </citation>
    <scope>NUCLEOTIDE SEQUENCE [LARGE SCALE GENOMIC DNA]</scope>
    <source>
        <strain evidence="1 2">BR 10556</strain>
    </source>
</reference>
<dbReference type="GO" id="GO:0016740">
    <property type="term" value="F:transferase activity"/>
    <property type="evidence" value="ECO:0007669"/>
    <property type="project" value="UniProtKB-KW"/>
</dbReference>
<dbReference type="AlphaFoldDB" id="A0A560KFS8"/>
<dbReference type="RefSeq" id="WP_080137579.1">
    <property type="nucleotide sequence ID" value="NZ_LWIG01000019.1"/>
</dbReference>
<dbReference type="GO" id="GO:0070694">
    <property type="term" value="F:5-hydroxymethyl-dUMP N-hydrolase activity"/>
    <property type="evidence" value="ECO:0007669"/>
    <property type="project" value="TreeGrafter"/>
</dbReference>
<dbReference type="GO" id="GO:0009159">
    <property type="term" value="P:deoxyribonucleoside monophosphate catabolic process"/>
    <property type="evidence" value="ECO:0007669"/>
    <property type="project" value="TreeGrafter"/>
</dbReference>
<dbReference type="STRING" id="1399419.A5906_01015"/>
<dbReference type="InterPro" id="IPR051239">
    <property type="entry name" value="2'-dNMP_N-hydrolase"/>
</dbReference>
<dbReference type="EMBL" id="VITW01000002">
    <property type="protein sequence ID" value="TWB80784.1"/>
    <property type="molecule type" value="Genomic_DNA"/>
</dbReference>
<dbReference type="Gene3D" id="3.40.50.450">
    <property type="match status" value="1"/>
</dbReference>
<dbReference type="PANTHER" id="PTHR15364:SF0">
    <property type="entry name" value="2'-DEOXYNUCLEOSIDE 5'-PHOSPHATE N-HYDROLASE 1"/>
    <property type="match status" value="1"/>
</dbReference>
<dbReference type="SUPFAM" id="SSF52309">
    <property type="entry name" value="N-(deoxy)ribosyltransferase-like"/>
    <property type="match status" value="1"/>
</dbReference>
<proteinExistence type="predicted"/>
<gene>
    <name evidence="1" type="ORF">FBZ95_1021</name>
</gene>
<dbReference type="Pfam" id="PF05014">
    <property type="entry name" value="Nuc_deoxyrib_tr"/>
    <property type="match status" value="1"/>
</dbReference>
<dbReference type="PANTHER" id="PTHR15364">
    <property type="entry name" value="2'-DEOXYNUCLEOSIDE 5'-PHOSPHATE N-HYDROLASE 1"/>
    <property type="match status" value="1"/>
</dbReference>
<keyword evidence="2" id="KW-1185">Reference proteome</keyword>
<dbReference type="InterPro" id="IPR007710">
    <property type="entry name" value="Nucleoside_deoxyribTrfase"/>
</dbReference>
<dbReference type="Proteomes" id="UP000315914">
    <property type="component" value="Unassembled WGS sequence"/>
</dbReference>
<comment type="caution">
    <text evidence="1">The sequence shown here is derived from an EMBL/GenBank/DDBJ whole genome shotgun (WGS) entry which is preliminary data.</text>
</comment>
<evidence type="ECO:0000313" key="2">
    <source>
        <dbReference type="Proteomes" id="UP000315914"/>
    </source>
</evidence>
<keyword evidence="1" id="KW-0808">Transferase</keyword>
<evidence type="ECO:0000313" key="1">
    <source>
        <dbReference type="EMBL" id="TWB80784.1"/>
    </source>
</evidence>
<protein>
    <submittedName>
        <fullName evidence="1">Nucleoside 2-deoxyribosyltransferase</fullName>
    </submittedName>
</protein>
<sequence>MPSAPKAYLAGPTVFFPDALEVGHLLKKLCQDHGLIGVFPLDELEPGVTAREIFDHNIARLRACDVVVADVSPFRGPHADDGTAFEMGFANAFALPIFAYSRDLRPLAGRIATERGHDRRLRDDRQLEVEDFGLSQNLMLSCAVVGVYESAAKAIQAAAQHLSAT</sequence>
<organism evidence="1 2">
    <name type="scientific">Bradyrhizobium sacchari</name>
    <dbReference type="NCBI Taxonomy" id="1399419"/>
    <lineage>
        <taxon>Bacteria</taxon>
        <taxon>Pseudomonadati</taxon>
        <taxon>Pseudomonadota</taxon>
        <taxon>Alphaproteobacteria</taxon>
        <taxon>Hyphomicrobiales</taxon>
        <taxon>Nitrobacteraceae</taxon>
        <taxon>Bradyrhizobium</taxon>
    </lineage>
</organism>